<dbReference type="OrthoDB" id="908835at2759"/>
<dbReference type="GO" id="GO:0003735">
    <property type="term" value="F:structural constituent of ribosome"/>
    <property type="evidence" value="ECO:0007669"/>
    <property type="project" value="InterPro"/>
</dbReference>
<dbReference type="AlphaFoldDB" id="A0A835M7H7"/>
<gene>
    <name evidence="2" type="ORF">IFM89_029404</name>
</gene>
<protein>
    <submittedName>
        <fullName evidence="2">Uncharacterized protein</fullName>
    </submittedName>
</protein>
<dbReference type="GO" id="GO:0005840">
    <property type="term" value="C:ribosome"/>
    <property type="evidence" value="ECO:0007669"/>
    <property type="project" value="InterPro"/>
</dbReference>
<organism evidence="2 3">
    <name type="scientific">Coptis chinensis</name>
    <dbReference type="NCBI Taxonomy" id="261450"/>
    <lineage>
        <taxon>Eukaryota</taxon>
        <taxon>Viridiplantae</taxon>
        <taxon>Streptophyta</taxon>
        <taxon>Embryophyta</taxon>
        <taxon>Tracheophyta</taxon>
        <taxon>Spermatophyta</taxon>
        <taxon>Magnoliopsida</taxon>
        <taxon>Ranunculales</taxon>
        <taxon>Ranunculaceae</taxon>
        <taxon>Coptidoideae</taxon>
        <taxon>Coptis</taxon>
    </lineage>
</organism>
<dbReference type="InterPro" id="IPR036510">
    <property type="entry name" value="Ribosomal_bS20_sf"/>
</dbReference>
<keyword evidence="3" id="KW-1185">Reference proteome</keyword>
<dbReference type="GO" id="GO:0003723">
    <property type="term" value="F:RNA binding"/>
    <property type="evidence" value="ECO:0007669"/>
    <property type="project" value="InterPro"/>
</dbReference>
<evidence type="ECO:0000256" key="1">
    <source>
        <dbReference type="SAM" id="MobiDB-lite"/>
    </source>
</evidence>
<dbReference type="Gene3D" id="1.20.58.110">
    <property type="entry name" value="Ribosomal protein S20"/>
    <property type="match status" value="1"/>
</dbReference>
<feature type="compositionally biased region" description="Polar residues" evidence="1">
    <location>
        <begin position="10"/>
        <end position="21"/>
    </location>
</feature>
<proteinExistence type="predicted"/>
<evidence type="ECO:0000313" key="3">
    <source>
        <dbReference type="Proteomes" id="UP000631114"/>
    </source>
</evidence>
<feature type="region of interest" description="Disordered" evidence="1">
    <location>
        <begin position="79"/>
        <end position="115"/>
    </location>
</feature>
<evidence type="ECO:0000313" key="2">
    <source>
        <dbReference type="EMBL" id="KAF9622120.1"/>
    </source>
</evidence>
<dbReference type="EMBL" id="JADFTS010000002">
    <property type="protein sequence ID" value="KAF9622120.1"/>
    <property type="molecule type" value="Genomic_DNA"/>
</dbReference>
<comment type="caution">
    <text evidence="2">The sequence shown here is derived from an EMBL/GenBank/DDBJ whole genome shotgun (WGS) entry which is preliminary data.</text>
</comment>
<dbReference type="GO" id="GO:0006412">
    <property type="term" value="P:translation"/>
    <property type="evidence" value="ECO:0007669"/>
    <property type="project" value="InterPro"/>
</dbReference>
<accession>A0A835M7H7</accession>
<sequence length="115" mass="12661">MKKERKSKGGSHSPQKQFPAINCSNSSCFLVNVIGTTTLNALSFSRNLSSETSFSNCGLSMKWFRISRSVVCEVTPNENTDAAARRARQAGKTQLHDKTKKSELKTRVKKVPGTP</sequence>
<feature type="region of interest" description="Disordered" evidence="1">
    <location>
        <begin position="1"/>
        <end position="21"/>
    </location>
</feature>
<name>A0A835M7H7_9MAGN</name>
<reference evidence="2 3" key="1">
    <citation type="submission" date="2020-10" db="EMBL/GenBank/DDBJ databases">
        <title>The Coptis chinensis genome and diversification of protoberbering-type alkaloids.</title>
        <authorList>
            <person name="Wang B."/>
            <person name="Shu S."/>
            <person name="Song C."/>
            <person name="Liu Y."/>
        </authorList>
    </citation>
    <scope>NUCLEOTIDE SEQUENCE [LARGE SCALE GENOMIC DNA]</scope>
    <source>
        <strain evidence="2">HL-2020</strain>
        <tissue evidence="2">Leaf</tissue>
    </source>
</reference>
<dbReference type="Proteomes" id="UP000631114">
    <property type="component" value="Unassembled WGS sequence"/>
</dbReference>
<feature type="compositionally biased region" description="Basic and acidic residues" evidence="1">
    <location>
        <begin position="94"/>
        <end position="106"/>
    </location>
</feature>